<protein>
    <submittedName>
        <fullName evidence="1">Uncharacterized protein</fullName>
    </submittedName>
</protein>
<proteinExistence type="predicted"/>
<dbReference type="EMBL" id="VXOY01000019">
    <property type="protein sequence ID" value="MYE38315.1"/>
    <property type="molecule type" value="Genomic_DNA"/>
</dbReference>
<evidence type="ECO:0000313" key="1">
    <source>
        <dbReference type="EMBL" id="MYE38315.1"/>
    </source>
</evidence>
<organism evidence="1 2">
    <name type="scientific">Candidatus Spechtbacteria bacterium SB0662_bin_43</name>
    <dbReference type="NCBI Taxonomy" id="2604897"/>
    <lineage>
        <taxon>Bacteria</taxon>
        <taxon>Candidatus Spechtiibacteriota</taxon>
    </lineage>
</organism>
<accession>A0A845DA89</accession>
<name>A0A845DA89_9BACT</name>
<dbReference type="AlphaFoldDB" id="A0A845DA89"/>
<dbReference type="Proteomes" id="UP000449092">
    <property type="component" value="Unassembled WGS sequence"/>
</dbReference>
<reference evidence="1 2" key="1">
    <citation type="submission" date="2019-09" db="EMBL/GenBank/DDBJ databases">
        <title>Characterisation of the sponge microbiome using genome-centric metagenomics.</title>
        <authorList>
            <person name="Engelberts J.P."/>
            <person name="Robbins S.J."/>
            <person name="De Goeij J.M."/>
            <person name="Aranda M."/>
            <person name="Bell S.C."/>
            <person name="Webster N.S."/>
        </authorList>
    </citation>
    <scope>NUCLEOTIDE SEQUENCE [LARGE SCALE GENOMIC DNA]</scope>
    <source>
        <strain evidence="1">SB0662_bin_43</strain>
    </source>
</reference>
<evidence type="ECO:0000313" key="2">
    <source>
        <dbReference type="Proteomes" id="UP000449092"/>
    </source>
</evidence>
<sequence length="62" mass="7503">MEKSVHSIFVGKERKYYITMVRSGTSEQWVEYMTESGWNENPHNTKLYTKKELLEKYKELLI</sequence>
<gene>
    <name evidence="1" type="ORF">F4X82_02235</name>
</gene>
<comment type="caution">
    <text evidence="1">The sequence shown here is derived from an EMBL/GenBank/DDBJ whole genome shotgun (WGS) entry which is preliminary data.</text>
</comment>